<accession>A0A840LBI4</accession>
<reference evidence="1 2" key="1">
    <citation type="submission" date="2020-08" db="EMBL/GenBank/DDBJ databases">
        <title>Functional genomics of gut bacteria from endangered species of beetles.</title>
        <authorList>
            <person name="Carlos-Shanley C."/>
        </authorList>
    </citation>
    <scope>NUCLEOTIDE SEQUENCE [LARGE SCALE GENOMIC DNA]</scope>
    <source>
        <strain evidence="1 2">S00239</strain>
    </source>
</reference>
<evidence type="ECO:0000313" key="1">
    <source>
        <dbReference type="EMBL" id="MBB4845091.1"/>
    </source>
</evidence>
<gene>
    <name evidence="1" type="ORF">HNP55_003637</name>
</gene>
<keyword evidence="2" id="KW-1185">Reference proteome</keyword>
<dbReference type="EMBL" id="JACHLP010000007">
    <property type="protein sequence ID" value="MBB4845091.1"/>
    <property type="molecule type" value="Genomic_DNA"/>
</dbReference>
<dbReference type="AlphaFoldDB" id="A0A840LBI4"/>
<dbReference type="RefSeq" id="WP_004354762.1">
    <property type="nucleotide sequence ID" value="NZ_JACHLP010000007.1"/>
</dbReference>
<proteinExistence type="predicted"/>
<protein>
    <recommendedName>
        <fullName evidence="3">Type F conjugative transfer system protein TrbI</fullName>
    </recommendedName>
</protein>
<name>A0A840LBI4_9BURK</name>
<evidence type="ECO:0000313" key="2">
    <source>
        <dbReference type="Proteomes" id="UP000562027"/>
    </source>
</evidence>
<organism evidence="1 2">
    <name type="scientific">Roseateles oligotrophus</name>
    <dbReference type="NCBI Taxonomy" id="1769250"/>
    <lineage>
        <taxon>Bacteria</taxon>
        <taxon>Pseudomonadati</taxon>
        <taxon>Pseudomonadota</taxon>
        <taxon>Betaproteobacteria</taxon>
        <taxon>Burkholderiales</taxon>
        <taxon>Sphaerotilaceae</taxon>
        <taxon>Roseateles</taxon>
    </lineage>
</organism>
<evidence type="ECO:0008006" key="3">
    <source>
        <dbReference type="Google" id="ProtNLM"/>
    </source>
</evidence>
<comment type="caution">
    <text evidence="1">The sequence shown here is derived from an EMBL/GenBank/DDBJ whole genome shotgun (WGS) entry which is preliminary data.</text>
</comment>
<sequence>MSPRVLFVANLLVSLIAVGSALLAYNRLVILPARTIGVVDLADVYRTKEDEFTRRLTAAHTEEERQATLQMARAFAQRLPVALESLPAECGCLVVLKASVAGPTPYTVDLTARLRQKVETP</sequence>
<dbReference type="Proteomes" id="UP000562027">
    <property type="component" value="Unassembled WGS sequence"/>
</dbReference>